<comment type="cofactor">
    <cofactor evidence="4">
        <name>heme</name>
        <dbReference type="ChEBI" id="CHEBI:30413"/>
    </cofactor>
</comment>
<keyword evidence="5" id="KW-0503">Monooxygenase</keyword>
<dbReference type="STRING" id="4846.A0A367KSB2"/>
<dbReference type="AlphaFoldDB" id="A0A367KSB2"/>
<evidence type="ECO:0000313" key="6">
    <source>
        <dbReference type="EMBL" id="RCI05066.1"/>
    </source>
</evidence>
<keyword evidence="1 4" id="KW-0479">Metal-binding</keyword>
<dbReference type="GO" id="GO:0005506">
    <property type="term" value="F:iron ion binding"/>
    <property type="evidence" value="ECO:0007669"/>
    <property type="project" value="InterPro"/>
</dbReference>
<evidence type="ECO:0000256" key="3">
    <source>
        <dbReference type="ARBA" id="ARBA00023004"/>
    </source>
</evidence>
<dbReference type="GO" id="GO:0016705">
    <property type="term" value="F:oxidoreductase activity, acting on paired donors, with incorporation or reduction of molecular oxygen"/>
    <property type="evidence" value="ECO:0007669"/>
    <property type="project" value="InterPro"/>
</dbReference>
<name>A0A367KSB2_RHIST</name>
<dbReference type="OrthoDB" id="1055148at2759"/>
<dbReference type="PRINTS" id="PR00385">
    <property type="entry name" value="P450"/>
</dbReference>
<dbReference type="InterPro" id="IPR002401">
    <property type="entry name" value="Cyt_P450_E_grp-I"/>
</dbReference>
<dbReference type="Gene3D" id="1.10.630.10">
    <property type="entry name" value="Cytochrome P450"/>
    <property type="match status" value="1"/>
</dbReference>
<reference evidence="6 7" key="1">
    <citation type="journal article" date="2018" name="G3 (Bethesda)">
        <title>Phylogenetic and Phylogenomic Definition of Rhizopus Species.</title>
        <authorList>
            <person name="Gryganskyi A.P."/>
            <person name="Golan J."/>
            <person name="Dolatabadi S."/>
            <person name="Mondo S."/>
            <person name="Robb S."/>
            <person name="Idnurm A."/>
            <person name="Muszewska A."/>
            <person name="Steczkiewicz K."/>
            <person name="Masonjones S."/>
            <person name="Liao H.L."/>
            <person name="Gajdeczka M.T."/>
            <person name="Anike F."/>
            <person name="Vuek A."/>
            <person name="Anishchenko I.M."/>
            <person name="Voigt K."/>
            <person name="de Hoog G.S."/>
            <person name="Smith M.E."/>
            <person name="Heitman J."/>
            <person name="Vilgalys R."/>
            <person name="Stajich J.E."/>
        </authorList>
    </citation>
    <scope>NUCLEOTIDE SEQUENCE [LARGE SCALE GENOMIC DNA]</scope>
    <source>
        <strain evidence="6 7">LSU 92-RS-03</strain>
    </source>
</reference>
<dbReference type="EMBL" id="PJQM01000491">
    <property type="protein sequence ID" value="RCI05066.1"/>
    <property type="molecule type" value="Genomic_DNA"/>
</dbReference>
<feature type="binding site" description="axial binding residue" evidence="4">
    <location>
        <position position="245"/>
    </location>
    <ligand>
        <name>heme</name>
        <dbReference type="ChEBI" id="CHEBI:30413"/>
    </ligand>
    <ligandPart>
        <name>Fe</name>
        <dbReference type="ChEBI" id="CHEBI:18248"/>
    </ligandPart>
</feature>
<evidence type="ECO:0000256" key="5">
    <source>
        <dbReference type="RuleBase" id="RU000461"/>
    </source>
</evidence>
<evidence type="ECO:0008006" key="8">
    <source>
        <dbReference type="Google" id="ProtNLM"/>
    </source>
</evidence>
<dbReference type="InterPro" id="IPR017972">
    <property type="entry name" value="Cyt_P450_CS"/>
</dbReference>
<organism evidence="6 7">
    <name type="scientific">Rhizopus stolonifer</name>
    <name type="common">Rhizopus nigricans</name>
    <dbReference type="NCBI Taxonomy" id="4846"/>
    <lineage>
        <taxon>Eukaryota</taxon>
        <taxon>Fungi</taxon>
        <taxon>Fungi incertae sedis</taxon>
        <taxon>Mucoromycota</taxon>
        <taxon>Mucoromycotina</taxon>
        <taxon>Mucoromycetes</taxon>
        <taxon>Mucorales</taxon>
        <taxon>Mucorineae</taxon>
        <taxon>Rhizopodaceae</taxon>
        <taxon>Rhizopus</taxon>
    </lineage>
</organism>
<accession>A0A367KSB2</accession>
<evidence type="ECO:0000313" key="7">
    <source>
        <dbReference type="Proteomes" id="UP000253551"/>
    </source>
</evidence>
<dbReference type="PANTHER" id="PTHR46300">
    <property type="entry name" value="P450, PUTATIVE (EUROFUNG)-RELATED-RELATED"/>
    <property type="match status" value="1"/>
</dbReference>
<dbReference type="InterPro" id="IPR036396">
    <property type="entry name" value="Cyt_P450_sf"/>
</dbReference>
<evidence type="ECO:0000256" key="4">
    <source>
        <dbReference type="PIRSR" id="PIRSR602401-1"/>
    </source>
</evidence>
<feature type="non-terminal residue" evidence="6">
    <location>
        <position position="1"/>
    </location>
</feature>
<dbReference type="PRINTS" id="PR00463">
    <property type="entry name" value="EP450I"/>
</dbReference>
<keyword evidence="3 4" id="KW-0408">Iron</keyword>
<dbReference type="InterPro" id="IPR001128">
    <property type="entry name" value="Cyt_P450"/>
</dbReference>
<keyword evidence="4 5" id="KW-0349">Heme</keyword>
<protein>
    <recommendedName>
        <fullName evidence="8">Cytochrome P450</fullName>
    </recommendedName>
</protein>
<dbReference type="PROSITE" id="PS00086">
    <property type="entry name" value="CYTOCHROME_P450"/>
    <property type="match status" value="1"/>
</dbReference>
<keyword evidence="7" id="KW-1185">Reference proteome</keyword>
<dbReference type="GO" id="GO:0004497">
    <property type="term" value="F:monooxygenase activity"/>
    <property type="evidence" value="ECO:0007669"/>
    <property type="project" value="UniProtKB-KW"/>
</dbReference>
<comment type="similarity">
    <text evidence="5">Belongs to the cytochrome P450 family.</text>
</comment>
<proteinExistence type="inferred from homology"/>
<evidence type="ECO:0000256" key="2">
    <source>
        <dbReference type="ARBA" id="ARBA00023002"/>
    </source>
</evidence>
<dbReference type="PANTHER" id="PTHR46300:SF11">
    <property type="entry name" value="OXIDOREDUCTASE, PUTATIVE-RELATED"/>
    <property type="match status" value="1"/>
</dbReference>
<dbReference type="InterPro" id="IPR050364">
    <property type="entry name" value="Cytochrome_P450_fung"/>
</dbReference>
<comment type="caution">
    <text evidence="6">The sequence shown here is derived from an EMBL/GenBank/DDBJ whole genome shotgun (WGS) entry which is preliminary data.</text>
</comment>
<dbReference type="Pfam" id="PF00067">
    <property type="entry name" value="p450"/>
    <property type="match status" value="1"/>
</dbReference>
<dbReference type="SUPFAM" id="SSF48264">
    <property type="entry name" value="Cytochrome P450"/>
    <property type="match status" value="1"/>
</dbReference>
<gene>
    <name evidence="6" type="ORF">CU098_002378</name>
</gene>
<dbReference type="Proteomes" id="UP000253551">
    <property type="component" value="Unassembled WGS sequence"/>
</dbReference>
<evidence type="ECO:0000256" key="1">
    <source>
        <dbReference type="ARBA" id="ARBA00022723"/>
    </source>
</evidence>
<dbReference type="GO" id="GO:0020037">
    <property type="term" value="F:heme binding"/>
    <property type="evidence" value="ECO:0007669"/>
    <property type="project" value="InterPro"/>
</dbReference>
<keyword evidence="2 5" id="KW-0560">Oxidoreductase</keyword>
<sequence>PGDPVLHNAFTLTERAASTMSPADQIREFFPVLKKIWPIQRGKYLRVRDDFTSFYGTLLKDFKVKLSQGKTQDCFVKAILESGELTDLQIQHFVGLFVGAGSDTTTATLEWMIAFLANHPEVQDKVFEEIKHNVGLDRLPTASDEYNLPYLQCVILETLRLRAPAPIAIPHSTTQEDVYKNWVIPEDTVVVMNLYAIHTNAERYPNPHSFLPERHMPYVEQQDHRVTQGVQDRPHLSFSTGRRVCVGIHLAERSLFMAASMLLSCFKFERVSEALIDVNTPRDIRAPTWIPCDYRVRLVPRHEQVKNFVS</sequence>